<sequence length="482" mass="54258">MNGSLHNLLTTLSWNSSHDTLFFAGDLLAKSDHSDSLAVWDYIYKNRINEQGRQVIYPVRGNHDQMVVQWRAWRDWFEGLVLPSPPRHHPITSFLPFGMPSFASFLGADSPNDGSDRVAVRTGRDFVNLIEAEWVFASSSGDSIPPDAEEYVDVARKRARGTWREHWWARIPKTPKRGQDTKVWKMFSDHYWLAKDMDREEAEWLMKDVPLVNWVSGLHTFVVHAGVLPGDPTLREDDERQPLARIPDYRQPANSAQVKSSIGRAEVIDQKIAGYTNAQEPLGPGLSMSDVNGSADPSSNVTALRRLQERNILTEVPQNTDPWVVLNMRSVKKNGKVSREMDQGKPGFGLPGEDYISDEDGENGLELDDEAQRSKKHRPKKYELKCYPSTVIYGHAATRGLDVKRWSFGLDTGCLYGRKLTALVLSRKAEPGSDGEDEDGEDEEGKEWAEALMKKTKFGDADAHIKARIVSVGCPNPDNEDD</sequence>
<proteinExistence type="predicted"/>
<dbReference type="EMBL" id="MU274906">
    <property type="protein sequence ID" value="KAI0091218.1"/>
    <property type="molecule type" value="Genomic_DNA"/>
</dbReference>
<keyword evidence="2" id="KW-1185">Reference proteome</keyword>
<gene>
    <name evidence="1" type="ORF">BDY19DRAFT_1033480</name>
</gene>
<evidence type="ECO:0000313" key="2">
    <source>
        <dbReference type="Proteomes" id="UP001055072"/>
    </source>
</evidence>
<name>A0ACB8UA78_9APHY</name>
<comment type="caution">
    <text evidence="1">The sequence shown here is derived from an EMBL/GenBank/DDBJ whole genome shotgun (WGS) entry which is preliminary data.</text>
</comment>
<accession>A0ACB8UA78</accession>
<dbReference type="Proteomes" id="UP001055072">
    <property type="component" value="Unassembled WGS sequence"/>
</dbReference>
<organism evidence="1 2">
    <name type="scientific">Irpex rosettiformis</name>
    <dbReference type="NCBI Taxonomy" id="378272"/>
    <lineage>
        <taxon>Eukaryota</taxon>
        <taxon>Fungi</taxon>
        <taxon>Dikarya</taxon>
        <taxon>Basidiomycota</taxon>
        <taxon>Agaricomycotina</taxon>
        <taxon>Agaricomycetes</taxon>
        <taxon>Polyporales</taxon>
        <taxon>Irpicaceae</taxon>
        <taxon>Irpex</taxon>
    </lineage>
</organism>
<reference evidence="1" key="1">
    <citation type="journal article" date="2021" name="Environ. Microbiol.">
        <title>Gene family expansions and transcriptome signatures uncover fungal adaptations to wood decay.</title>
        <authorList>
            <person name="Hage H."/>
            <person name="Miyauchi S."/>
            <person name="Viragh M."/>
            <person name="Drula E."/>
            <person name="Min B."/>
            <person name="Chaduli D."/>
            <person name="Navarro D."/>
            <person name="Favel A."/>
            <person name="Norest M."/>
            <person name="Lesage-Meessen L."/>
            <person name="Balint B."/>
            <person name="Merenyi Z."/>
            <person name="de Eugenio L."/>
            <person name="Morin E."/>
            <person name="Martinez A.T."/>
            <person name="Baldrian P."/>
            <person name="Stursova M."/>
            <person name="Martinez M.J."/>
            <person name="Novotny C."/>
            <person name="Magnuson J.K."/>
            <person name="Spatafora J.W."/>
            <person name="Maurice S."/>
            <person name="Pangilinan J."/>
            <person name="Andreopoulos W."/>
            <person name="LaButti K."/>
            <person name="Hundley H."/>
            <person name="Na H."/>
            <person name="Kuo A."/>
            <person name="Barry K."/>
            <person name="Lipzen A."/>
            <person name="Henrissat B."/>
            <person name="Riley R."/>
            <person name="Ahrendt S."/>
            <person name="Nagy L.G."/>
            <person name="Grigoriev I.V."/>
            <person name="Martin F."/>
            <person name="Rosso M.N."/>
        </authorList>
    </citation>
    <scope>NUCLEOTIDE SEQUENCE</scope>
    <source>
        <strain evidence="1">CBS 384.51</strain>
    </source>
</reference>
<evidence type="ECO:0000313" key="1">
    <source>
        <dbReference type="EMBL" id="KAI0091218.1"/>
    </source>
</evidence>
<protein>
    <submittedName>
        <fullName evidence="1">Uncharacterized protein</fullName>
    </submittedName>
</protein>